<dbReference type="PaxDb" id="3708-A0A078I342"/>
<dbReference type="EMBL" id="LK032584">
    <property type="protein sequence ID" value="CDY44271.1"/>
    <property type="molecule type" value="Genomic_DNA"/>
</dbReference>
<evidence type="ECO:0000256" key="1">
    <source>
        <dbReference type="SAM" id="MobiDB-lite"/>
    </source>
</evidence>
<keyword evidence="3" id="KW-1185">Reference proteome</keyword>
<sequence length="50" mass="5792">MTQQSPTHSDNVYMQRNTWLDSWRRIPCREGRKAVPENSPVSHLSPSPIT</sequence>
<gene>
    <name evidence="2" type="primary">BnaC02g41460D</name>
    <name evidence="2" type="ORF">GSBRNA2T00079783001</name>
</gene>
<protein>
    <submittedName>
        <fullName evidence="2">BnaC02g41460D protein</fullName>
    </submittedName>
</protein>
<dbReference type="Proteomes" id="UP000028999">
    <property type="component" value="Unassembled WGS sequence"/>
</dbReference>
<accession>A0A078I342</accession>
<dbReference type="Gramene" id="CDY44271">
    <property type="protein sequence ID" value="CDY44271"/>
    <property type="gene ID" value="GSBRNA2T00079783001"/>
</dbReference>
<feature type="region of interest" description="Disordered" evidence="1">
    <location>
        <begin position="30"/>
        <end position="50"/>
    </location>
</feature>
<evidence type="ECO:0000313" key="2">
    <source>
        <dbReference type="EMBL" id="CDY44271.1"/>
    </source>
</evidence>
<name>A0A078I342_BRANA</name>
<proteinExistence type="predicted"/>
<reference evidence="2 3" key="1">
    <citation type="journal article" date="2014" name="Science">
        <title>Plant genetics. Early allopolyploid evolution in the post-Neolithic Brassica napus oilseed genome.</title>
        <authorList>
            <person name="Chalhoub B."/>
            <person name="Denoeud F."/>
            <person name="Liu S."/>
            <person name="Parkin I.A."/>
            <person name="Tang H."/>
            <person name="Wang X."/>
            <person name="Chiquet J."/>
            <person name="Belcram H."/>
            <person name="Tong C."/>
            <person name="Samans B."/>
            <person name="Correa M."/>
            <person name="Da Silva C."/>
            <person name="Just J."/>
            <person name="Falentin C."/>
            <person name="Koh C.S."/>
            <person name="Le Clainche I."/>
            <person name="Bernard M."/>
            <person name="Bento P."/>
            <person name="Noel B."/>
            <person name="Labadie K."/>
            <person name="Alberti A."/>
            <person name="Charles M."/>
            <person name="Arnaud D."/>
            <person name="Guo H."/>
            <person name="Daviaud C."/>
            <person name="Alamery S."/>
            <person name="Jabbari K."/>
            <person name="Zhao M."/>
            <person name="Edger P.P."/>
            <person name="Chelaifa H."/>
            <person name="Tack D."/>
            <person name="Lassalle G."/>
            <person name="Mestiri I."/>
            <person name="Schnel N."/>
            <person name="Le Paslier M.C."/>
            <person name="Fan G."/>
            <person name="Renault V."/>
            <person name="Bayer P.E."/>
            <person name="Golicz A.A."/>
            <person name="Manoli S."/>
            <person name="Lee T.H."/>
            <person name="Thi V.H."/>
            <person name="Chalabi S."/>
            <person name="Hu Q."/>
            <person name="Fan C."/>
            <person name="Tollenaere R."/>
            <person name="Lu Y."/>
            <person name="Battail C."/>
            <person name="Shen J."/>
            <person name="Sidebottom C.H."/>
            <person name="Wang X."/>
            <person name="Canaguier A."/>
            <person name="Chauveau A."/>
            <person name="Berard A."/>
            <person name="Deniot G."/>
            <person name="Guan M."/>
            <person name="Liu Z."/>
            <person name="Sun F."/>
            <person name="Lim Y.P."/>
            <person name="Lyons E."/>
            <person name="Town C.D."/>
            <person name="Bancroft I."/>
            <person name="Wang X."/>
            <person name="Meng J."/>
            <person name="Ma J."/>
            <person name="Pires J.C."/>
            <person name="King G.J."/>
            <person name="Brunel D."/>
            <person name="Delourme R."/>
            <person name="Renard M."/>
            <person name="Aury J.M."/>
            <person name="Adams K.L."/>
            <person name="Batley J."/>
            <person name="Snowdon R.J."/>
            <person name="Tost J."/>
            <person name="Edwards D."/>
            <person name="Zhou Y."/>
            <person name="Hua W."/>
            <person name="Sharpe A.G."/>
            <person name="Paterson A.H."/>
            <person name="Guan C."/>
            <person name="Wincker P."/>
        </authorList>
    </citation>
    <scope>NUCLEOTIDE SEQUENCE [LARGE SCALE GENOMIC DNA]</scope>
    <source>
        <strain evidence="3">cv. Darmor-bzh</strain>
    </source>
</reference>
<evidence type="ECO:0000313" key="3">
    <source>
        <dbReference type="Proteomes" id="UP000028999"/>
    </source>
</evidence>
<feature type="compositionally biased region" description="Polar residues" evidence="1">
    <location>
        <begin position="39"/>
        <end position="50"/>
    </location>
</feature>
<organism evidence="2 3">
    <name type="scientific">Brassica napus</name>
    <name type="common">Rape</name>
    <dbReference type="NCBI Taxonomy" id="3708"/>
    <lineage>
        <taxon>Eukaryota</taxon>
        <taxon>Viridiplantae</taxon>
        <taxon>Streptophyta</taxon>
        <taxon>Embryophyta</taxon>
        <taxon>Tracheophyta</taxon>
        <taxon>Spermatophyta</taxon>
        <taxon>Magnoliopsida</taxon>
        <taxon>eudicotyledons</taxon>
        <taxon>Gunneridae</taxon>
        <taxon>Pentapetalae</taxon>
        <taxon>rosids</taxon>
        <taxon>malvids</taxon>
        <taxon>Brassicales</taxon>
        <taxon>Brassicaceae</taxon>
        <taxon>Brassiceae</taxon>
        <taxon>Brassica</taxon>
    </lineage>
</organism>
<dbReference type="AlphaFoldDB" id="A0A078I342"/>